<dbReference type="RefSeq" id="WP_380590913.1">
    <property type="nucleotide sequence ID" value="NZ_JBHSQJ010000180.1"/>
</dbReference>
<dbReference type="PROSITE" id="PS00138">
    <property type="entry name" value="SUBTILASE_SER"/>
    <property type="match status" value="1"/>
</dbReference>
<keyword evidence="2 10" id="KW-0645">Protease</keyword>
<dbReference type="InterPro" id="IPR000209">
    <property type="entry name" value="Peptidase_S8/S53_dom"/>
</dbReference>
<feature type="region of interest" description="Disordered" evidence="8">
    <location>
        <begin position="400"/>
        <end position="424"/>
    </location>
</feature>
<dbReference type="SMART" id="SM00944">
    <property type="entry name" value="Pro-kuma_activ"/>
    <property type="match status" value="1"/>
</dbReference>
<organism evidence="10 11">
    <name type="scientific">Streptacidiphilus monticola</name>
    <dbReference type="NCBI Taxonomy" id="2161674"/>
    <lineage>
        <taxon>Bacteria</taxon>
        <taxon>Bacillati</taxon>
        <taxon>Actinomycetota</taxon>
        <taxon>Actinomycetes</taxon>
        <taxon>Kitasatosporales</taxon>
        <taxon>Streptomycetaceae</taxon>
        <taxon>Streptacidiphilus</taxon>
    </lineage>
</organism>
<evidence type="ECO:0000256" key="8">
    <source>
        <dbReference type="SAM" id="MobiDB-lite"/>
    </source>
</evidence>
<evidence type="ECO:0000259" key="9">
    <source>
        <dbReference type="PROSITE" id="PS51695"/>
    </source>
</evidence>
<dbReference type="Pfam" id="PF09286">
    <property type="entry name" value="Pro-kuma_activ"/>
    <property type="match status" value="1"/>
</dbReference>
<dbReference type="InterPro" id="IPR015366">
    <property type="entry name" value="S53_propep"/>
</dbReference>
<dbReference type="GO" id="GO:0006508">
    <property type="term" value="P:proteolysis"/>
    <property type="evidence" value="ECO:0007669"/>
    <property type="project" value="UniProtKB-KW"/>
</dbReference>
<proteinExistence type="predicted"/>
<dbReference type="InterPro" id="IPR036852">
    <property type="entry name" value="Peptidase_S8/S53_dom_sf"/>
</dbReference>
<dbReference type="SUPFAM" id="SSF54897">
    <property type="entry name" value="Protease propeptides/inhibitors"/>
    <property type="match status" value="1"/>
</dbReference>
<reference evidence="11" key="1">
    <citation type="journal article" date="2019" name="Int. J. Syst. Evol. Microbiol.">
        <title>The Global Catalogue of Microorganisms (GCM) 10K type strain sequencing project: providing services to taxonomists for standard genome sequencing and annotation.</title>
        <authorList>
            <consortium name="The Broad Institute Genomics Platform"/>
            <consortium name="The Broad Institute Genome Sequencing Center for Infectious Disease"/>
            <person name="Wu L."/>
            <person name="Ma J."/>
        </authorList>
    </citation>
    <scope>NUCLEOTIDE SEQUENCE [LARGE SCALE GENOMIC DNA]</scope>
    <source>
        <strain evidence="11">JCM 4816</strain>
    </source>
</reference>
<evidence type="ECO:0000256" key="6">
    <source>
        <dbReference type="ARBA" id="ARBA00022837"/>
    </source>
</evidence>
<comment type="cofactor">
    <cofactor evidence="1">
        <name>Ca(2+)</name>
        <dbReference type="ChEBI" id="CHEBI:29108"/>
    </cofactor>
</comment>
<dbReference type="EMBL" id="JBHSQJ010000180">
    <property type="protein sequence ID" value="MFC5911623.1"/>
    <property type="molecule type" value="Genomic_DNA"/>
</dbReference>
<dbReference type="SUPFAM" id="SSF52743">
    <property type="entry name" value="Subtilisin-like"/>
    <property type="match status" value="1"/>
</dbReference>
<comment type="caution">
    <text evidence="10">The sequence shown here is derived from an EMBL/GenBank/DDBJ whole genome shotgun (WGS) entry which is preliminary data.</text>
</comment>
<dbReference type="InterPro" id="IPR030400">
    <property type="entry name" value="Sedolisin_dom"/>
</dbReference>
<dbReference type="CDD" id="cd04056">
    <property type="entry name" value="Peptidases_S53"/>
    <property type="match status" value="1"/>
</dbReference>
<dbReference type="PANTHER" id="PTHR14218">
    <property type="entry name" value="PROTEASE S8 TRIPEPTIDYL PEPTIDASE I CLN2"/>
    <property type="match status" value="1"/>
</dbReference>
<dbReference type="CDD" id="cd11377">
    <property type="entry name" value="Pro-peptidase_S53"/>
    <property type="match status" value="1"/>
</dbReference>
<keyword evidence="11" id="KW-1185">Reference proteome</keyword>
<keyword evidence="5" id="KW-0720">Serine protease</keyword>
<gene>
    <name evidence="10" type="ORF">ACFP3V_31005</name>
</gene>
<dbReference type="Proteomes" id="UP001596174">
    <property type="component" value="Unassembled WGS sequence"/>
</dbReference>
<keyword evidence="3" id="KW-0479">Metal-binding</keyword>
<keyword evidence="7" id="KW-0865">Zymogen</keyword>
<keyword evidence="6" id="KW-0106">Calcium</keyword>
<evidence type="ECO:0000256" key="5">
    <source>
        <dbReference type="ARBA" id="ARBA00022825"/>
    </source>
</evidence>
<name>A0ABW1GBQ0_9ACTN</name>
<evidence type="ECO:0000256" key="4">
    <source>
        <dbReference type="ARBA" id="ARBA00022801"/>
    </source>
</evidence>
<evidence type="ECO:0000313" key="10">
    <source>
        <dbReference type="EMBL" id="MFC5911623.1"/>
    </source>
</evidence>
<evidence type="ECO:0000256" key="2">
    <source>
        <dbReference type="ARBA" id="ARBA00022670"/>
    </source>
</evidence>
<dbReference type="Pfam" id="PF00082">
    <property type="entry name" value="Peptidase_S8"/>
    <property type="match status" value="1"/>
</dbReference>
<dbReference type="PROSITE" id="PS51695">
    <property type="entry name" value="SEDOLISIN"/>
    <property type="match status" value="1"/>
</dbReference>
<evidence type="ECO:0000313" key="11">
    <source>
        <dbReference type="Proteomes" id="UP001596174"/>
    </source>
</evidence>
<keyword evidence="4" id="KW-0378">Hydrolase</keyword>
<dbReference type="InterPro" id="IPR023828">
    <property type="entry name" value="Peptidase_S8_Ser-AS"/>
</dbReference>
<protein>
    <submittedName>
        <fullName evidence="10">Protease pro-enzyme activation domain-containing protein</fullName>
    </submittedName>
</protein>
<dbReference type="GO" id="GO:0008233">
    <property type="term" value="F:peptidase activity"/>
    <property type="evidence" value="ECO:0007669"/>
    <property type="project" value="UniProtKB-KW"/>
</dbReference>
<evidence type="ECO:0000256" key="1">
    <source>
        <dbReference type="ARBA" id="ARBA00001913"/>
    </source>
</evidence>
<feature type="compositionally biased region" description="Polar residues" evidence="8">
    <location>
        <begin position="400"/>
        <end position="422"/>
    </location>
</feature>
<sequence>MAVLSVLGLLVVGGVVIGLNNHKKNEAGGGSVDAGSMGFGGASSSGGTSWAPPSWATAKNDLGHADPKTVVTGTVWFAQAKPQDLASYALQAATPGNPNYHKFLTPDQTGSTFAAHADAATVVSQWVQSAGMKVLNKDEQSMTVSTTVAKVEETLKIKIDRFKHNGKVYLSTTSQPQYPSNIGDYVASVTGLVTSSPIDAPHVFKTADDPNCSKYFGQRKAAYPAGPSGGQPAQFLCGYTAAQLRSAYGASGSGLTGKGVTIAIVDAFASPTIEQDVNRWSRQMGLPELQPGQFKQVLPASYDPQSTAQLAQGWWGEETLDVEAVHAIAPDAKIVYYAAKSPSTDEFFNVFEKIISERSADIVSNSWGSPEGSGDQANYQAGLQLFQRAAAEGISFNFSTGDDGDYTQTDSNAEPSPFSSYPSGDPWVTAVGGTTLGIGAGGEYQWETGWGNVLYPQSGGGWDTAGAKFHDGGGGGNSHVFNQPGYQKGVVPDALATVATGSATREQPDVAMLANPLTGFQVGQTVGTAHAVSAADGGVNFTQTGGKWSLETTGGTSLACPLFSAMEALAQEASGSPLGLANPVLYSLHGSDVFHDAVHEPAALGGHAPSVVAGDSNGNPLLVDLDEDTSLKTAQGYDATTGLGSPTDKFLTWFKDHPNGQ</sequence>
<feature type="domain" description="Peptidase S53" evidence="9">
    <location>
        <begin position="238"/>
        <end position="658"/>
    </location>
</feature>
<accession>A0ABW1GBQ0</accession>
<dbReference type="PANTHER" id="PTHR14218:SF15">
    <property type="entry name" value="TRIPEPTIDYL-PEPTIDASE 1"/>
    <property type="match status" value="1"/>
</dbReference>
<evidence type="ECO:0000256" key="3">
    <source>
        <dbReference type="ARBA" id="ARBA00022723"/>
    </source>
</evidence>
<dbReference type="Gene3D" id="3.40.50.200">
    <property type="entry name" value="Peptidase S8/S53 domain"/>
    <property type="match status" value="1"/>
</dbReference>
<dbReference type="InterPro" id="IPR050819">
    <property type="entry name" value="Tripeptidyl-peptidase_I"/>
</dbReference>
<evidence type="ECO:0000256" key="7">
    <source>
        <dbReference type="ARBA" id="ARBA00023145"/>
    </source>
</evidence>